<dbReference type="GO" id="GO:0004160">
    <property type="term" value="F:dihydroxy-acid dehydratase activity"/>
    <property type="evidence" value="ECO:0007669"/>
    <property type="project" value="UniProtKB-EC"/>
</dbReference>
<gene>
    <name evidence="13" type="ORF">AARAC_004732</name>
</gene>
<evidence type="ECO:0000256" key="2">
    <source>
        <dbReference type="ARBA" id="ARBA00022723"/>
    </source>
</evidence>
<dbReference type="GO" id="GO:0009082">
    <property type="term" value="P:branched-chain amino acid biosynthetic process"/>
    <property type="evidence" value="ECO:0007669"/>
    <property type="project" value="UniProtKB-ARBA"/>
</dbReference>
<dbReference type="Pfam" id="PF07876">
    <property type="entry name" value="Dabb"/>
    <property type="match status" value="1"/>
</dbReference>
<comment type="catalytic activity">
    <reaction evidence="6">
        <text>(2R)-2,3-dihydroxy-3-methylbutanoate = 3-methyl-2-oxobutanoate + H2O</text>
        <dbReference type="Rhea" id="RHEA:24809"/>
        <dbReference type="ChEBI" id="CHEBI:11851"/>
        <dbReference type="ChEBI" id="CHEBI:15377"/>
        <dbReference type="ChEBI" id="CHEBI:49072"/>
        <dbReference type="EC" id="4.2.1.9"/>
    </reaction>
    <physiologicalReaction direction="left-to-right" evidence="6">
        <dbReference type="Rhea" id="RHEA:24810"/>
    </physiologicalReaction>
</comment>
<dbReference type="SUPFAM" id="SSF54909">
    <property type="entry name" value="Dimeric alpha+beta barrel"/>
    <property type="match status" value="1"/>
</dbReference>
<evidence type="ECO:0000313" key="13">
    <source>
        <dbReference type="EMBL" id="PIG86997.1"/>
    </source>
</evidence>
<name>A0A2G7G2B3_9EURO</name>
<dbReference type="SUPFAM" id="SSF143975">
    <property type="entry name" value="IlvD/EDD N-terminal domain-like"/>
    <property type="match status" value="1"/>
</dbReference>
<accession>A0A2G7G2B3</accession>
<evidence type="ECO:0000256" key="4">
    <source>
        <dbReference type="ARBA" id="ARBA00023014"/>
    </source>
</evidence>
<dbReference type="PROSITE" id="PS00886">
    <property type="entry name" value="ILVD_EDD_1"/>
    <property type="match status" value="1"/>
</dbReference>
<dbReference type="PANTHER" id="PTHR43183:SF1">
    <property type="entry name" value="HYPOTHETICAL DIHYDROXY-ACID DEHYDRATASE (EUROFUNG)-RELATED"/>
    <property type="match status" value="1"/>
</dbReference>
<dbReference type="FunFam" id="3.50.30.80:FF:000001">
    <property type="entry name" value="Dihydroxy-acid dehydratase"/>
    <property type="match status" value="1"/>
</dbReference>
<evidence type="ECO:0000313" key="14">
    <source>
        <dbReference type="Proteomes" id="UP000231358"/>
    </source>
</evidence>
<dbReference type="PANTHER" id="PTHR43183">
    <property type="entry name" value="HYPOTHETICAL DIHYDROXYACID DEHYDRATASE (EUROFUNG)-RELATED"/>
    <property type="match status" value="1"/>
</dbReference>
<evidence type="ECO:0000256" key="11">
    <source>
        <dbReference type="ARBA" id="ARBA00052865"/>
    </source>
</evidence>
<keyword evidence="3" id="KW-0408">Iron</keyword>
<evidence type="ECO:0000256" key="6">
    <source>
        <dbReference type="ARBA" id="ARBA00029304"/>
    </source>
</evidence>
<dbReference type="EC" id="4.2.1.9" evidence="9"/>
<dbReference type="AlphaFoldDB" id="A0A2G7G2B3"/>
<dbReference type="InterPro" id="IPR020558">
    <property type="entry name" value="DiOHA_6PGluconate_deHydtase_CS"/>
</dbReference>
<keyword evidence="2" id="KW-0479">Metal-binding</keyword>
<dbReference type="SUPFAM" id="SSF52016">
    <property type="entry name" value="LeuD/IlvD-like"/>
    <property type="match status" value="1"/>
</dbReference>
<evidence type="ECO:0000256" key="8">
    <source>
        <dbReference type="ARBA" id="ARBA00029437"/>
    </source>
</evidence>
<dbReference type="InterPro" id="IPR037237">
    <property type="entry name" value="IlvD/EDD_N"/>
</dbReference>
<dbReference type="NCBIfam" id="NF004784">
    <property type="entry name" value="PRK06131.1"/>
    <property type="match status" value="1"/>
</dbReference>
<evidence type="ECO:0000256" key="1">
    <source>
        <dbReference type="ARBA" id="ARBA00006486"/>
    </source>
</evidence>
<evidence type="ECO:0000256" key="5">
    <source>
        <dbReference type="ARBA" id="ARBA00023239"/>
    </source>
</evidence>
<evidence type="ECO:0000256" key="10">
    <source>
        <dbReference type="ARBA" id="ARBA00034078"/>
    </source>
</evidence>
<feature type="domain" description="Stress-response A/B barrel" evidence="12">
    <location>
        <begin position="3"/>
        <end position="101"/>
    </location>
</feature>
<organism evidence="13 14">
    <name type="scientific">Aspergillus arachidicola</name>
    <dbReference type="NCBI Taxonomy" id="656916"/>
    <lineage>
        <taxon>Eukaryota</taxon>
        <taxon>Fungi</taxon>
        <taxon>Dikarya</taxon>
        <taxon>Ascomycota</taxon>
        <taxon>Pezizomycotina</taxon>
        <taxon>Eurotiomycetes</taxon>
        <taxon>Eurotiomycetidae</taxon>
        <taxon>Eurotiales</taxon>
        <taxon>Aspergillaceae</taxon>
        <taxon>Aspergillus</taxon>
        <taxon>Aspergillus subgen. Circumdati</taxon>
    </lineage>
</organism>
<dbReference type="GO" id="GO:0046872">
    <property type="term" value="F:metal ion binding"/>
    <property type="evidence" value="ECO:0007669"/>
    <property type="project" value="UniProtKB-KW"/>
</dbReference>
<dbReference type="InterPro" id="IPR000581">
    <property type="entry name" value="ILV_EDD_N"/>
</dbReference>
<dbReference type="STRING" id="656916.A0A2G7G2B3"/>
<dbReference type="InterPro" id="IPR013097">
    <property type="entry name" value="Dabb"/>
</dbReference>
<dbReference type="InterPro" id="IPR011008">
    <property type="entry name" value="Dimeric_a/b-barrel"/>
</dbReference>
<protein>
    <recommendedName>
        <fullName evidence="9">dihydroxy-acid dehydratase</fullName>
        <ecNumber evidence="9">4.2.1.9</ecNumber>
    </recommendedName>
</protein>
<dbReference type="EMBL" id="NEXV01000205">
    <property type="protein sequence ID" value="PIG86997.1"/>
    <property type="molecule type" value="Genomic_DNA"/>
</dbReference>
<dbReference type="InterPro" id="IPR056740">
    <property type="entry name" value="ILV_EDD_C"/>
</dbReference>
<comment type="catalytic activity">
    <reaction evidence="11">
        <text>(2R,3R)-2,3-dihydroxy-3-methylpentanoate = (S)-3-methyl-2-oxopentanoate + H2O</text>
        <dbReference type="Rhea" id="RHEA:27694"/>
        <dbReference type="ChEBI" id="CHEBI:15377"/>
        <dbReference type="ChEBI" id="CHEBI:35146"/>
        <dbReference type="ChEBI" id="CHEBI:49258"/>
        <dbReference type="EC" id="4.2.1.9"/>
    </reaction>
    <physiologicalReaction direction="left-to-right" evidence="11">
        <dbReference type="Rhea" id="RHEA:27695"/>
    </physiologicalReaction>
</comment>
<keyword evidence="14" id="KW-1185">Reference proteome</keyword>
<keyword evidence="4" id="KW-0411">Iron-sulfur</keyword>
<keyword evidence="5" id="KW-0456">Lyase</keyword>
<dbReference type="Gene3D" id="3.50.30.80">
    <property type="entry name" value="IlvD/EDD C-terminal domain-like"/>
    <property type="match status" value="1"/>
</dbReference>
<comment type="cofactor">
    <cofactor evidence="10">
        <name>[2Fe-2S] cluster</name>
        <dbReference type="ChEBI" id="CHEBI:190135"/>
    </cofactor>
</comment>
<comment type="pathway">
    <text evidence="8">Amino-acid biosynthesis; L-isoleucine biosynthesis; L-isoleucine from 2-oxobutanoate: step 3/4.</text>
</comment>
<comment type="caution">
    <text evidence="13">The sequence shown here is derived from an EMBL/GenBank/DDBJ whole genome shotgun (WGS) entry which is preliminary data.</text>
</comment>
<dbReference type="Pfam" id="PF24877">
    <property type="entry name" value="ILV_EDD_C"/>
    <property type="match status" value="1"/>
</dbReference>
<evidence type="ECO:0000256" key="7">
    <source>
        <dbReference type="ARBA" id="ARBA00029436"/>
    </source>
</evidence>
<evidence type="ECO:0000259" key="12">
    <source>
        <dbReference type="PROSITE" id="PS51502"/>
    </source>
</evidence>
<dbReference type="Gene3D" id="3.30.70.100">
    <property type="match status" value="1"/>
</dbReference>
<dbReference type="PROSITE" id="PS51502">
    <property type="entry name" value="S_R_A_B_BARREL"/>
    <property type="match status" value="1"/>
</dbReference>
<dbReference type="InterPro" id="IPR042096">
    <property type="entry name" value="Dihydro-acid_dehy_C"/>
</dbReference>
<dbReference type="Proteomes" id="UP000231358">
    <property type="component" value="Unassembled WGS sequence"/>
</dbReference>
<dbReference type="InterPro" id="IPR052352">
    <property type="entry name" value="Sugar_Degrad_Dehydratases"/>
</dbReference>
<proteinExistence type="inferred from homology"/>
<reference evidence="13 14" key="1">
    <citation type="submission" date="2017-05" db="EMBL/GenBank/DDBJ databases">
        <title>Genome sequence for an aflatoxigenic pathogen of Argentinian peanut, Aspergillus arachidicola.</title>
        <authorList>
            <person name="Moore G."/>
            <person name="Beltz S.B."/>
            <person name="Mack B.M."/>
        </authorList>
    </citation>
    <scope>NUCLEOTIDE SEQUENCE [LARGE SCALE GENOMIC DNA]</scope>
    <source>
        <strain evidence="13 14">CBS 117610</strain>
    </source>
</reference>
<evidence type="ECO:0000256" key="9">
    <source>
        <dbReference type="ARBA" id="ARBA00029490"/>
    </source>
</evidence>
<dbReference type="SMART" id="SM00886">
    <property type="entry name" value="Dabb"/>
    <property type="match status" value="1"/>
</dbReference>
<comment type="similarity">
    <text evidence="1">Belongs to the IlvD/Edd family.</text>
</comment>
<evidence type="ECO:0000256" key="3">
    <source>
        <dbReference type="ARBA" id="ARBA00023004"/>
    </source>
</evidence>
<comment type="pathway">
    <text evidence="7">Amino-acid biosynthesis; L-valine biosynthesis; L-valine from pyruvate: step 3/4.</text>
</comment>
<sequence length="727" mass="79235">MTLVHIVLFKFRSDVSEEHKKTFVTELKKLKHLSCVKAGRLLVGGPSVTDPIERSKGFQIALVSYHENREALADYQASDEHHRVTSTYMFPYKEDLVRFDFEVDEEDEYMCQLKKNYPSTQHSAMEAHDTVNEDYNLQQPVVSTTGLRQGLTSYGDAHFSLFLRKVFIKALGYSEDALSRPIIGIINTGSGFNPCHGNTPQLIEAAKRGIHLKGGIAIDFPTISLHESFSHPTSMFLRNLMSMDTEEMIRAQPVDACIMIGGCDKTVPAQIMGGISANKPVLPLLTGPMMPGSHRGQRIGACTDCRNNWASYRAGTIDMEEISAINEELAPTIGTCGVMGTASTMACITAALGLIPPQGASAPAVSAARLRIAEQTGANAVAAAESRRSPQTILTSDSFYNAAVVLQAIGGSTNAMVHLMAIINRHPDISGSITLQTLDEVGRSTPLLVDLKPSGDNYMTDFHNAGGMLCLLHRLRPLLRLSAKTITGETLGEVLDRTPFRDFEYSRNIIRTLSNPLHPSSSLVVVEGNIAPHGAVIKASASKDKRLLRHTGPAVVFENPRDLSLRLDSPDLEVTADSVLVLKGIGPIGNPGMPEAGMIPIPRKLAAQGVTDMLRISDGRMSGTAGGTIVLHVSPESAVPDSPFGVIETGDMIVCDVENRVIRLDISDEELQERIAQRRRITAEDKSSTWNERQTRRGYRGLYEREVNQAHEGADFNFLTAKGPSCR</sequence>
<dbReference type="Pfam" id="PF00920">
    <property type="entry name" value="ILVD_EDD_N"/>
    <property type="match status" value="1"/>
</dbReference>
<dbReference type="GO" id="GO:0051536">
    <property type="term" value="F:iron-sulfur cluster binding"/>
    <property type="evidence" value="ECO:0007669"/>
    <property type="project" value="UniProtKB-KW"/>
</dbReference>